<dbReference type="UniPathway" id="UPA00143"/>
<evidence type="ECO:0000256" key="4">
    <source>
        <dbReference type="PROSITE-ProRule" id="PRU00175"/>
    </source>
</evidence>
<gene>
    <name evidence="8" type="ORF">D917_07311</name>
</gene>
<evidence type="ECO:0000256" key="3">
    <source>
        <dbReference type="ARBA" id="ARBA00022833"/>
    </source>
</evidence>
<feature type="domain" description="WWE" evidence="7">
    <location>
        <begin position="91"/>
        <end position="169"/>
    </location>
</feature>
<dbReference type="Pfam" id="PF13920">
    <property type="entry name" value="zf-C3HC4_3"/>
    <property type="match status" value="1"/>
</dbReference>
<dbReference type="EC" id="2.3.2.27" evidence="5"/>
<dbReference type="EMBL" id="LVZM01005538">
    <property type="protein sequence ID" value="OUC46950.1"/>
    <property type="molecule type" value="Genomic_DNA"/>
</dbReference>
<dbReference type="InterPro" id="IPR004170">
    <property type="entry name" value="WWE_dom"/>
</dbReference>
<keyword evidence="2 4" id="KW-0863">Zinc-finger</keyword>
<dbReference type="SUPFAM" id="SSF117839">
    <property type="entry name" value="WWE domain"/>
    <property type="match status" value="1"/>
</dbReference>
<evidence type="ECO:0000256" key="5">
    <source>
        <dbReference type="RuleBase" id="RU367115"/>
    </source>
</evidence>
<dbReference type="InterPro" id="IPR001841">
    <property type="entry name" value="Znf_RING"/>
</dbReference>
<dbReference type="Gene3D" id="3.30.720.50">
    <property type="match status" value="1"/>
</dbReference>
<dbReference type="GO" id="GO:0008270">
    <property type="term" value="F:zinc ion binding"/>
    <property type="evidence" value="ECO:0007669"/>
    <property type="project" value="UniProtKB-UniRule"/>
</dbReference>
<evidence type="ECO:0000259" key="7">
    <source>
        <dbReference type="PROSITE" id="PS50918"/>
    </source>
</evidence>
<keyword evidence="1 5" id="KW-0479">Metal-binding</keyword>
<dbReference type="PANTHER" id="PTHR13417">
    <property type="entry name" value="E3 UBIQUITIN-PROTEIN LIGASE RNF146"/>
    <property type="match status" value="1"/>
</dbReference>
<dbReference type="PROSITE" id="PS50918">
    <property type="entry name" value="WWE"/>
    <property type="match status" value="1"/>
</dbReference>
<dbReference type="SMART" id="SM00184">
    <property type="entry name" value="RING"/>
    <property type="match status" value="1"/>
</dbReference>
<comment type="catalytic activity">
    <reaction evidence="5">
        <text>S-ubiquitinyl-[E2 ubiquitin-conjugating enzyme]-L-cysteine + [acceptor protein]-L-lysine = [E2 ubiquitin-conjugating enzyme]-L-cysteine + N(6)-ubiquitinyl-[acceptor protein]-L-lysine.</text>
        <dbReference type="EC" id="2.3.2.27"/>
    </reaction>
</comment>
<name>A0A1Y3EQA8_9BILA</name>
<dbReference type="Pfam" id="PF02825">
    <property type="entry name" value="WWE"/>
    <property type="match status" value="1"/>
</dbReference>
<comment type="PTM">
    <text evidence="5">Ubiquitinated; autoubiquitinated.</text>
</comment>
<dbReference type="PANTHER" id="PTHR13417:SF2">
    <property type="entry name" value="E3 UBIQUITIN-PROTEIN LIGASE RNF146"/>
    <property type="match status" value="1"/>
</dbReference>
<dbReference type="Proteomes" id="UP000243006">
    <property type="component" value="Unassembled WGS sequence"/>
</dbReference>
<dbReference type="GO" id="GO:0005634">
    <property type="term" value="C:nucleus"/>
    <property type="evidence" value="ECO:0007669"/>
    <property type="project" value="TreeGrafter"/>
</dbReference>
<keyword evidence="5" id="KW-0963">Cytoplasm</keyword>
<dbReference type="InterPro" id="IPR013083">
    <property type="entry name" value="Znf_RING/FYVE/PHD"/>
</dbReference>
<accession>A0A1Y3EQA8</accession>
<dbReference type="GO" id="GO:0005829">
    <property type="term" value="C:cytosol"/>
    <property type="evidence" value="ECO:0007669"/>
    <property type="project" value="UniProtKB-SubCell"/>
</dbReference>
<keyword evidence="5" id="KW-0833">Ubl conjugation pathway</keyword>
<evidence type="ECO:0000256" key="1">
    <source>
        <dbReference type="ARBA" id="ARBA00022723"/>
    </source>
</evidence>
<dbReference type="InterPro" id="IPR033509">
    <property type="entry name" value="RNF146"/>
</dbReference>
<keyword evidence="5" id="KW-0808">Transferase</keyword>
<dbReference type="PROSITE" id="PS00518">
    <property type="entry name" value="ZF_RING_1"/>
    <property type="match status" value="1"/>
</dbReference>
<feature type="domain" description="RING-type" evidence="6">
    <location>
        <begin position="27"/>
        <end position="67"/>
    </location>
</feature>
<dbReference type="GO" id="GO:0006511">
    <property type="term" value="P:ubiquitin-dependent protein catabolic process"/>
    <property type="evidence" value="ECO:0007669"/>
    <property type="project" value="UniProtKB-UniRule"/>
</dbReference>
<dbReference type="Gene3D" id="3.30.40.10">
    <property type="entry name" value="Zinc/RING finger domain, C3HC4 (zinc finger)"/>
    <property type="match status" value="1"/>
</dbReference>
<dbReference type="PROSITE" id="PS50089">
    <property type="entry name" value="ZF_RING_2"/>
    <property type="match status" value="1"/>
</dbReference>
<reference evidence="8 9" key="1">
    <citation type="submission" date="2015-04" db="EMBL/GenBank/DDBJ databases">
        <title>Draft genome of the roundworm Trichinella nativa.</title>
        <authorList>
            <person name="Mitreva M."/>
        </authorList>
    </citation>
    <scope>NUCLEOTIDE SEQUENCE [LARGE SCALE GENOMIC DNA]</scope>
    <source>
        <strain evidence="8 9">ISS45</strain>
    </source>
</reference>
<dbReference type="InterPro" id="IPR037197">
    <property type="entry name" value="WWE_dom_sf"/>
</dbReference>
<protein>
    <recommendedName>
        <fullName evidence="5">E3 ubiquitin-protein ligase</fullName>
        <ecNumber evidence="5">2.3.2.27</ecNumber>
    </recommendedName>
</protein>
<evidence type="ECO:0000313" key="9">
    <source>
        <dbReference type="Proteomes" id="UP000243006"/>
    </source>
</evidence>
<comment type="function">
    <text evidence="5">E3 ubiquitin-protein ligase that specifically binds poly-ADP-ribosylated proteins and mediates their ubiquitination and subsequent degradation.</text>
</comment>
<sequence length="252" mass="29430">MESESISVMLNGESSSQHLHSSEDNPCCICYEDVPLYPVVLPCQHSYCFLCIKGTALNNGFLCPLCRRQFSADYFLKPKLLQDLAAKQNSNNRGDLSQLSVQSEWSWFYEGRNGWWRYDERSNEFIEFAYQQNRQSVEIVIAGKCYIIDFMKLQQSQKNSPHRKRKIKRDNTSATSKVSHQIFKNASIIKKEKMFVWLINDEAYFCNQLNMFCTFIKFMILEASVCHSIVNHSAIFWTIIVSVSMNKKRYTL</sequence>
<evidence type="ECO:0000313" key="8">
    <source>
        <dbReference type="EMBL" id="OUC46950.1"/>
    </source>
</evidence>
<comment type="domain">
    <text evidence="5">The WWE domain mediates non-covalent poly(ADP-ribose)-binding.</text>
</comment>
<dbReference type="SMART" id="SM00678">
    <property type="entry name" value="WWE"/>
    <property type="match status" value="1"/>
</dbReference>
<dbReference type="GO" id="GO:0016055">
    <property type="term" value="P:Wnt signaling pathway"/>
    <property type="evidence" value="ECO:0007669"/>
    <property type="project" value="InterPro"/>
</dbReference>
<comment type="subcellular location">
    <subcellularLocation>
        <location evidence="5">Cytoplasm</location>
        <location evidence="5">Cytosol</location>
    </subcellularLocation>
</comment>
<dbReference type="InterPro" id="IPR018123">
    <property type="entry name" value="WWE-dom_subgr"/>
</dbReference>
<dbReference type="GO" id="GO:0051865">
    <property type="term" value="P:protein autoubiquitination"/>
    <property type="evidence" value="ECO:0007669"/>
    <property type="project" value="UniProtKB-UniRule"/>
</dbReference>
<dbReference type="InterPro" id="IPR017907">
    <property type="entry name" value="Znf_RING_CS"/>
</dbReference>
<keyword evidence="3 5" id="KW-0862">Zinc</keyword>
<comment type="pathway">
    <text evidence="5">Protein modification; protein ubiquitination.</text>
</comment>
<evidence type="ECO:0000259" key="6">
    <source>
        <dbReference type="PROSITE" id="PS50089"/>
    </source>
</evidence>
<comment type="caution">
    <text evidence="8">The sequence shown here is derived from an EMBL/GenBank/DDBJ whole genome shotgun (WGS) entry which is preliminary data.</text>
</comment>
<dbReference type="GO" id="GO:0072572">
    <property type="term" value="F:poly-ADP-D-ribose binding"/>
    <property type="evidence" value="ECO:0007669"/>
    <property type="project" value="UniProtKB-UniRule"/>
</dbReference>
<proteinExistence type="predicted"/>
<dbReference type="GO" id="GO:0061630">
    <property type="term" value="F:ubiquitin protein ligase activity"/>
    <property type="evidence" value="ECO:0007669"/>
    <property type="project" value="UniProtKB-UniRule"/>
</dbReference>
<dbReference type="SUPFAM" id="SSF57850">
    <property type="entry name" value="RING/U-box"/>
    <property type="match status" value="1"/>
</dbReference>
<evidence type="ECO:0000256" key="2">
    <source>
        <dbReference type="ARBA" id="ARBA00022771"/>
    </source>
</evidence>
<dbReference type="AlphaFoldDB" id="A0A1Y3EQA8"/>
<organism evidence="8 9">
    <name type="scientific">Trichinella nativa</name>
    <dbReference type="NCBI Taxonomy" id="6335"/>
    <lineage>
        <taxon>Eukaryota</taxon>
        <taxon>Metazoa</taxon>
        <taxon>Ecdysozoa</taxon>
        <taxon>Nematoda</taxon>
        <taxon>Enoplea</taxon>
        <taxon>Dorylaimia</taxon>
        <taxon>Trichinellida</taxon>
        <taxon>Trichinellidae</taxon>
        <taxon>Trichinella</taxon>
    </lineage>
</organism>